<dbReference type="Gene3D" id="2.60.40.2250">
    <property type="match status" value="1"/>
</dbReference>
<dbReference type="Proteomes" id="UP000199658">
    <property type="component" value="Unassembled WGS sequence"/>
</dbReference>
<dbReference type="AlphaFoldDB" id="A0A1I6GBA3"/>
<dbReference type="InterPro" id="IPR002931">
    <property type="entry name" value="Transglutaminase-like"/>
</dbReference>
<sequence length="260" mass="28263">MLLTVTASLVYSATQACEALLQIEPTTDAGQRCDNPCLSLMSGGTVRELEGEDAIGIRRWVSVGAQLDCYYTAHFEVNRPAIDLARLQETPRHKLPNSVISYLMPSRYCQSDLFLAFTAGQFGGLTGGPCVLAMNDWVASNFIYDINSSDPGTTATDSFAALRGVCRDYAHVLISLVRAVGIPARFVSAYAPDVKPQDFHAVVEVFLEGEWHLIDPTGMAHPTDIVRICVGRDAADASFLTSYGPLNLQEQSVQVQRVTA</sequence>
<dbReference type="SMART" id="SM00460">
    <property type="entry name" value="TGc"/>
    <property type="match status" value="1"/>
</dbReference>
<dbReference type="EMBL" id="FOYO01000001">
    <property type="protein sequence ID" value="SFR39455.1"/>
    <property type="molecule type" value="Genomic_DNA"/>
</dbReference>
<organism evidence="2 3">
    <name type="scientific">Litoreibacter janthinus</name>
    <dbReference type="NCBI Taxonomy" id="670154"/>
    <lineage>
        <taxon>Bacteria</taxon>
        <taxon>Pseudomonadati</taxon>
        <taxon>Pseudomonadota</taxon>
        <taxon>Alphaproteobacteria</taxon>
        <taxon>Rhodobacterales</taxon>
        <taxon>Roseobacteraceae</taxon>
        <taxon>Litoreibacter</taxon>
    </lineage>
</organism>
<feature type="domain" description="Transglutaminase-like" evidence="1">
    <location>
        <begin position="158"/>
        <end position="218"/>
    </location>
</feature>
<gene>
    <name evidence="2" type="ORF">SAMN04488002_1185</name>
</gene>
<reference evidence="3" key="1">
    <citation type="submission" date="2016-10" db="EMBL/GenBank/DDBJ databases">
        <authorList>
            <person name="Varghese N."/>
            <person name="Submissions S."/>
        </authorList>
    </citation>
    <scope>NUCLEOTIDE SEQUENCE [LARGE SCALE GENOMIC DNA]</scope>
    <source>
        <strain evidence="3">DSM 26921</strain>
    </source>
</reference>
<dbReference type="PANTHER" id="PTHR33490">
    <property type="entry name" value="BLR5614 PROTEIN-RELATED"/>
    <property type="match status" value="1"/>
</dbReference>
<dbReference type="OrthoDB" id="5438043at2"/>
<dbReference type="RefSeq" id="WP_090213695.1">
    <property type="nucleotide sequence ID" value="NZ_FOYO01000001.1"/>
</dbReference>
<evidence type="ECO:0000313" key="3">
    <source>
        <dbReference type="Proteomes" id="UP000199658"/>
    </source>
</evidence>
<proteinExistence type="predicted"/>
<dbReference type="Pfam" id="PF01841">
    <property type="entry name" value="Transglut_core"/>
    <property type="match status" value="1"/>
</dbReference>
<keyword evidence="3" id="KW-1185">Reference proteome</keyword>
<dbReference type="STRING" id="670154.SAMN04488002_1185"/>
<dbReference type="InterPro" id="IPR038765">
    <property type="entry name" value="Papain-like_cys_pep_sf"/>
</dbReference>
<dbReference type="Gene3D" id="3.10.620.30">
    <property type="match status" value="1"/>
</dbReference>
<name>A0A1I6GBA3_9RHOB</name>
<dbReference type="SUPFAM" id="SSF54001">
    <property type="entry name" value="Cysteine proteinases"/>
    <property type="match status" value="1"/>
</dbReference>
<accession>A0A1I6GBA3</accession>
<dbReference type="PANTHER" id="PTHR33490:SF12">
    <property type="entry name" value="BLL5557 PROTEIN"/>
    <property type="match status" value="1"/>
</dbReference>
<protein>
    <submittedName>
        <fullName evidence="2">Transglutaminase-like superfamily protein</fullName>
    </submittedName>
</protein>
<evidence type="ECO:0000259" key="1">
    <source>
        <dbReference type="SMART" id="SM00460"/>
    </source>
</evidence>
<evidence type="ECO:0000313" key="2">
    <source>
        <dbReference type="EMBL" id="SFR39455.1"/>
    </source>
</evidence>